<proteinExistence type="predicted"/>
<organism evidence="1 2">
    <name type="scientific">Lujinxingia vulgaris</name>
    <dbReference type="NCBI Taxonomy" id="2600176"/>
    <lineage>
        <taxon>Bacteria</taxon>
        <taxon>Deltaproteobacteria</taxon>
        <taxon>Bradymonadales</taxon>
        <taxon>Lujinxingiaceae</taxon>
        <taxon>Lujinxingia</taxon>
    </lineage>
</organism>
<comment type="caution">
    <text evidence="1">The sequence shown here is derived from an EMBL/GenBank/DDBJ whole genome shotgun (WGS) entry which is preliminary data.</text>
</comment>
<dbReference type="Gene3D" id="2.60.40.10">
    <property type="entry name" value="Immunoglobulins"/>
    <property type="match status" value="1"/>
</dbReference>
<dbReference type="RefSeq" id="WP_146973540.1">
    <property type="nucleotide sequence ID" value="NZ_VOSL01000025.1"/>
</dbReference>
<reference evidence="1 2" key="1">
    <citation type="submission" date="2019-08" db="EMBL/GenBank/DDBJ databases">
        <title>Bradymonadales sp. TMQ2.</title>
        <authorList>
            <person name="Liang Q."/>
        </authorList>
    </citation>
    <scope>NUCLEOTIDE SEQUENCE [LARGE SCALE GENOMIC DNA]</scope>
    <source>
        <strain evidence="1 2">TMQ2</strain>
    </source>
</reference>
<evidence type="ECO:0000313" key="2">
    <source>
        <dbReference type="Proteomes" id="UP000321046"/>
    </source>
</evidence>
<sequence>MQTTPIDGLLLLSYNSASEHIALLDPSTGKMSPMYATRSAAGVAISPDSSRVAYVDDFGITIARVVVNGSGPMLVEEKKFAQTRNIMSQWTLRWTPDGRRLVFDDGFIDPDQEILYPCPDLDPLRVRYATVVPGSHDVVCQTNYTLRRDDQIIASGAFGFPTSDGQLLQNGTVVAHGAQPVPLPEVGASTVPALPEGSFANFPPGVHGKYIVEEAAGFVTLYKVEENLGAPADGSVISTGVEVSGASSGASETWPLAEALMPWFTDGEGRRFTHLGTSPDGEEVFYGIVSYVIESDLITNVLRATPVEGALVGIRRDGTSRGFRTSTLGRTTIAGGGLPDPGERLNQIPPHLMPGLVMSFGNGDTLVAIDIDINGRPDSWIGWRGGEPWLGERIGMVSPDGRDFATVVDEGTTVPRKLCVSRISEGLRTQCLDVPYDFTHARVLGIVGVGSDAGYAGDAPRILHTSRAAAYPGSTVEVFGVRFGQSGELFIGDMAVPQSAITEWTDRRIAFVMDAAMPPEGPLMVRTDAGDSASQREFWLHRTTQVQTPFDDVPTGRVALGQGLNALDLGSLTEFEFQTEGHRRWVLSQDMHDDEGHYYAYAEGASETYQDSARLVSGDYSREMFFEHGTGLSDGSRWQPVALQYRQPGQPTIIARELGELRALGPNGRFMIPLDERVLPVEPSTQDRWSFSRPVEDGSGIWRVRENRGFPSRLLLQTGWNRIEQPPEMRAEYAQEVTSLPIGMSAVEQAGDVMIATGSVGGVGAYAMSSDRGATFGEPVAVPTVAGQLREPIRVHASSGTFFLVFSSPANSAGLSGVHAITLDGTFIELVGDLPNGQLGGGLAPDIRPLTYAEREGEVLVYFPQTNVLVRSDLSGFSPAANTVSWEVVPSAAADEQVVSVYYDEDSQTFYALLDDGTVMSASEDWSAWSVEDFGFDLALPTQVVPRGLGRMSDGRWLIEARLFDARAGAAPQTPSPLRQEAFLVSPL</sequence>
<dbReference type="Gene3D" id="2.120.10.30">
    <property type="entry name" value="TolB, C-terminal domain"/>
    <property type="match status" value="1"/>
</dbReference>
<dbReference type="InterPro" id="IPR036278">
    <property type="entry name" value="Sialidase_sf"/>
</dbReference>
<name>A0A5C6XN51_9DELT</name>
<dbReference type="AlphaFoldDB" id="A0A5C6XN51"/>
<gene>
    <name evidence="1" type="ORF">FRC96_05675</name>
</gene>
<dbReference type="InterPro" id="IPR011042">
    <property type="entry name" value="6-blade_b-propeller_TolB-like"/>
</dbReference>
<dbReference type="OrthoDB" id="9812921at2"/>
<dbReference type="EMBL" id="VOSL01000025">
    <property type="protein sequence ID" value="TXD39761.1"/>
    <property type="molecule type" value="Genomic_DNA"/>
</dbReference>
<protein>
    <submittedName>
        <fullName evidence="1">Uncharacterized protein</fullName>
    </submittedName>
</protein>
<dbReference type="Proteomes" id="UP000321046">
    <property type="component" value="Unassembled WGS sequence"/>
</dbReference>
<evidence type="ECO:0000313" key="1">
    <source>
        <dbReference type="EMBL" id="TXD39761.1"/>
    </source>
</evidence>
<dbReference type="SUPFAM" id="SSF82171">
    <property type="entry name" value="DPP6 N-terminal domain-like"/>
    <property type="match status" value="1"/>
</dbReference>
<dbReference type="SUPFAM" id="SSF50939">
    <property type="entry name" value="Sialidases"/>
    <property type="match status" value="1"/>
</dbReference>
<accession>A0A5C6XN51</accession>
<dbReference type="InterPro" id="IPR013783">
    <property type="entry name" value="Ig-like_fold"/>
</dbReference>